<dbReference type="Proteomes" id="UP000239504">
    <property type="component" value="Unassembled WGS sequence"/>
</dbReference>
<evidence type="ECO:0000313" key="3">
    <source>
        <dbReference type="Proteomes" id="UP000239504"/>
    </source>
</evidence>
<dbReference type="Pfam" id="PF08241">
    <property type="entry name" value="Methyltransf_11"/>
    <property type="match status" value="1"/>
</dbReference>
<feature type="domain" description="Methyltransferase type 11" evidence="1">
    <location>
        <begin position="61"/>
        <end position="156"/>
    </location>
</feature>
<dbReference type="InterPro" id="IPR050508">
    <property type="entry name" value="Methyltransf_Superfamily"/>
</dbReference>
<comment type="caution">
    <text evidence="2">The sequence shown here is derived from an EMBL/GenBank/DDBJ whole genome shotgun (WGS) entry which is preliminary data.</text>
</comment>
<dbReference type="EMBL" id="PJCH01000005">
    <property type="protein sequence ID" value="PQA87845.1"/>
    <property type="molecule type" value="Genomic_DNA"/>
</dbReference>
<dbReference type="InterPro" id="IPR013216">
    <property type="entry name" value="Methyltransf_11"/>
</dbReference>
<dbReference type="RefSeq" id="WP_104829090.1">
    <property type="nucleotide sequence ID" value="NZ_PJCH01000005.1"/>
</dbReference>
<organism evidence="2 3">
    <name type="scientific">Hyphococcus luteus</name>
    <dbReference type="NCBI Taxonomy" id="2058213"/>
    <lineage>
        <taxon>Bacteria</taxon>
        <taxon>Pseudomonadati</taxon>
        <taxon>Pseudomonadota</taxon>
        <taxon>Alphaproteobacteria</taxon>
        <taxon>Parvularculales</taxon>
        <taxon>Parvularculaceae</taxon>
        <taxon>Hyphococcus</taxon>
    </lineage>
</organism>
<protein>
    <recommendedName>
        <fullName evidence="1">Methyltransferase type 11 domain-containing protein</fullName>
    </recommendedName>
</protein>
<dbReference type="AlphaFoldDB" id="A0A2S7K5Q7"/>
<evidence type="ECO:0000313" key="2">
    <source>
        <dbReference type="EMBL" id="PQA87845.1"/>
    </source>
</evidence>
<dbReference type="OrthoDB" id="9792690at2"/>
<proteinExistence type="predicted"/>
<gene>
    <name evidence="2" type="ORF">CW354_05690</name>
</gene>
<dbReference type="InterPro" id="IPR029063">
    <property type="entry name" value="SAM-dependent_MTases_sf"/>
</dbReference>
<keyword evidence="3" id="KW-1185">Reference proteome</keyword>
<evidence type="ECO:0000259" key="1">
    <source>
        <dbReference type="Pfam" id="PF08241"/>
    </source>
</evidence>
<sequence>MTKSQDVESWRAYWRGAKAAGVDARDPQAAVLAGGAKGPALDDFWTGFFGSRLEPAPAMMLDAACGAGAVSAQAAALANERGAPLSIHCTDYSAAAVSSALQMLPESAAGFAADCAALPLAPDSYDIAVSQFGLEYAGPDAFKEAARVLRPGGHFAAVVHLKGGAIADECAANLSIVRGIEEIELLSRAKEAFRAGFAVLAGRAPQSAYQTANKAFGEAVEGAKTLIKESPQVAALAFLQRIYADLAHMYPRLKAYAPQDIETWIDRGEFELGAYEHRMSSMLAAAQSQSDMASLKERLQGAGVEAGAPAILEMGSPSRPAAWTLVGLKRA</sequence>
<accession>A0A2S7K5Q7</accession>
<name>A0A2S7K5Q7_9PROT</name>
<dbReference type="Gene3D" id="3.40.50.150">
    <property type="entry name" value="Vaccinia Virus protein VP39"/>
    <property type="match status" value="1"/>
</dbReference>
<dbReference type="GO" id="GO:0008757">
    <property type="term" value="F:S-adenosylmethionine-dependent methyltransferase activity"/>
    <property type="evidence" value="ECO:0007669"/>
    <property type="project" value="InterPro"/>
</dbReference>
<reference evidence="2 3" key="1">
    <citation type="submission" date="2017-12" db="EMBL/GenBank/DDBJ databases">
        <authorList>
            <person name="Hurst M.R.H."/>
        </authorList>
    </citation>
    <scope>NUCLEOTIDE SEQUENCE [LARGE SCALE GENOMIC DNA]</scope>
    <source>
        <strain evidence="2 3">SY-3-19</strain>
    </source>
</reference>
<dbReference type="CDD" id="cd02440">
    <property type="entry name" value="AdoMet_MTases"/>
    <property type="match status" value="1"/>
</dbReference>
<dbReference type="SUPFAM" id="SSF53335">
    <property type="entry name" value="S-adenosyl-L-methionine-dependent methyltransferases"/>
    <property type="match status" value="1"/>
</dbReference>
<dbReference type="PANTHER" id="PTHR42912">
    <property type="entry name" value="METHYLTRANSFERASE"/>
    <property type="match status" value="1"/>
</dbReference>